<dbReference type="GO" id="GO:0055085">
    <property type="term" value="P:transmembrane transport"/>
    <property type="evidence" value="ECO:0007669"/>
    <property type="project" value="InterPro"/>
</dbReference>
<evidence type="ECO:0000313" key="12">
    <source>
        <dbReference type="EMBL" id="MBF4475039.1"/>
    </source>
</evidence>
<evidence type="ECO:0000256" key="6">
    <source>
        <dbReference type="ARBA" id="ARBA00022989"/>
    </source>
</evidence>
<dbReference type="Pfam" id="PF03547">
    <property type="entry name" value="Mem_trans"/>
    <property type="match status" value="2"/>
</dbReference>
<protein>
    <submittedName>
        <fullName evidence="9 12">Transporter</fullName>
    </submittedName>
    <submittedName>
        <fullName evidence="10">Putative transporter MTH_1382</fullName>
    </submittedName>
</protein>
<dbReference type="GeneID" id="26740153"/>
<dbReference type="Proteomes" id="UP000606900">
    <property type="component" value="Unassembled WGS sequence"/>
</dbReference>
<feature type="transmembrane region" description="Helical" evidence="8">
    <location>
        <begin position="250"/>
        <end position="270"/>
    </location>
</feature>
<feature type="transmembrane region" description="Helical" evidence="8">
    <location>
        <begin position="62"/>
        <end position="83"/>
    </location>
</feature>
<dbReference type="InterPro" id="IPR004776">
    <property type="entry name" value="Mem_transp_PIN-like"/>
</dbReference>
<evidence type="ECO:0000256" key="4">
    <source>
        <dbReference type="ARBA" id="ARBA00022475"/>
    </source>
</evidence>
<dbReference type="RefSeq" id="WP_048072421.1">
    <property type="nucleotide sequence ID" value="NZ_CALCVY010000014.1"/>
</dbReference>
<dbReference type="Proteomes" id="UP000062768">
    <property type="component" value="Chromosome I"/>
</dbReference>
<evidence type="ECO:0000256" key="2">
    <source>
        <dbReference type="ARBA" id="ARBA00010145"/>
    </source>
</evidence>
<keyword evidence="3" id="KW-0813">Transport</keyword>
<proteinExistence type="inferred from homology"/>
<feature type="transmembrane region" description="Helical" evidence="8">
    <location>
        <begin position="95"/>
        <end position="114"/>
    </location>
</feature>
<feature type="transmembrane region" description="Helical" evidence="8">
    <location>
        <begin position="126"/>
        <end position="148"/>
    </location>
</feature>
<keyword evidence="7 8" id="KW-0472">Membrane</keyword>
<feature type="transmembrane region" description="Helical" evidence="8">
    <location>
        <begin position="160"/>
        <end position="178"/>
    </location>
</feature>
<dbReference type="Gene3D" id="1.20.1530.20">
    <property type="match status" value="1"/>
</dbReference>
<sequence>MNSYETILAIVLMIIIGYICRRFDFLKAEDTQTLNKIVVNIAIPALIFLAMYHADLSHMKTFGTITLICITMGLISGVIAYLFTYLQGYSTKTRWGVVAASTLFNSGFLGYPVTLGVFGTAGLVRAVFYDVGSTILFISFGVFFLVMYGGRYQDILKRSVLFPPLLAVILGIVANLLHAPLGSVIPSVLGYLSGAAIPLIMLSLGLSLEFRGIKEYFGVASFVSLLKLVISPLIAVLVVGLVGLTGLDRTVTIVEAGMPSAMLSLALAITYDLDIKVTAACIFLSTALSIISLTILILLV</sequence>
<evidence type="ECO:0000313" key="9">
    <source>
        <dbReference type="EMBL" id="AIS31683.1"/>
    </source>
</evidence>
<reference evidence="9" key="1">
    <citation type="submission" date="2013-12" db="EMBL/GenBank/DDBJ databases">
        <title>The complete genome sequence of Methanobacterium sp. BRM9.</title>
        <authorList>
            <consortium name="Pastoral Greenhouse Gas Research Consortium"/>
            <person name="Kelly W.J."/>
            <person name="Leahy S.C."/>
            <person name="Perry R."/>
            <person name="Li D."/>
            <person name="Altermann E."/>
            <person name="Lambie S.C."/>
            <person name="Attwood G.T."/>
        </authorList>
    </citation>
    <scope>NUCLEOTIDE SEQUENCE [LARGE SCALE GENOMIC DNA]</scope>
    <source>
        <strain evidence="9">BRM9</strain>
    </source>
</reference>
<dbReference type="OrthoDB" id="147743at2157"/>
<dbReference type="GO" id="GO:0005886">
    <property type="term" value="C:plasma membrane"/>
    <property type="evidence" value="ECO:0007669"/>
    <property type="project" value="UniProtKB-SubCell"/>
</dbReference>
<reference evidence="10" key="2">
    <citation type="submission" date="2014-08" db="EMBL/GenBank/DDBJ databases">
        <authorList>
            <person name="Wibberg D."/>
        </authorList>
    </citation>
    <scope>NUCLEOTIDE SEQUENCE</scope>
</reference>
<dbReference type="EMBL" id="LN515531">
    <property type="protein sequence ID" value="CEA13182.1"/>
    <property type="molecule type" value="Genomic_DNA"/>
</dbReference>
<dbReference type="PANTHER" id="PTHR36838:SF3">
    <property type="entry name" value="TRANSPORTER AUXIN EFFLUX CARRIER EC FAMILY"/>
    <property type="match status" value="1"/>
</dbReference>
<evidence type="ECO:0000313" key="13">
    <source>
        <dbReference type="Proteomes" id="UP000062768"/>
    </source>
</evidence>
<organism evidence="10">
    <name type="scientific">Methanobacterium formicicum</name>
    <dbReference type="NCBI Taxonomy" id="2162"/>
    <lineage>
        <taxon>Archaea</taxon>
        <taxon>Methanobacteriati</taxon>
        <taxon>Methanobacteriota</taxon>
        <taxon>Methanomada group</taxon>
        <taxon>Methanobacteria</taxon>
        <taxon>Methanobacteriales</taxon>
        <taxon>Methanobacteriaceae</taxon>
        <taxon>Methanobacterium</taxon>
    </lineage>
</organism>
<dbReference type="EMBL" id="JADIIL010000020">
    <property type="protein sequence ID" value="MBF4475039.1"/>
    <property type="molecule type" value="Genomic_DNA"/>
</dbReference>
<dbReference type="KEGG" id="mfc:BRM9_0866"/>
<evidence type="ECO:0000256" key="7">
    <source>
        <dbReference type="ARBA" id="ARBA00023136"/>
    </source>
</evidence>
<comment type="subcellular location">
    <subcellularLocation>
        <location evidence="1">Cell membrane</location>
        <topology evidence="1">Multi-pass membrane protein</topology>
    </subcellularLocation>
</comment>
<feature type="transmembrane region" description="Helical" evidence="8">
    <location>
        <begin position="184"/>
        <end position="204"/>
    </location>
</feature>
<evidence type="ECO:0000256" key="3">
    <source>
        <dbReference type="ARBA" id="ARBA00022448"/>
    </source>
</evidence>
<dbReference type="Proteomes" id="UP000029661">
    <property type="component" value="Chromosome"/>
</dbReference>
<evidence type="ECO:0000256" key="8">
    <source>
        <dbReference type="SAM" id="Phobius"/>
    </source>
</evidence>
<name>A0A090I7Q7_METFO</name>
<dbReference type="STRING" id="2162.BRM9_0866"/>
<feature type="transmembrane region" description="Helical" evidence="8">
    <location>
        <begin position="277"/>
        <end position="299"/>
    </location>
</feature>
<evidence type="ECO:0000313" key="10">
    <source>
        <dbReference type="EMBL" id="CEA13182.1"/>
    </source>
</evidence>
<evidence type="ECO:0000256" key="1">
    <source>
        <dbReference type="ARBA" id="ARBA00004651"/>
    </source>
</evidence>
<dbReference type="PANTHER" id="PTHR36838">
    <property type="entry name" value="AUXIN EFFLUX CARRIER FAMILY PROTEIN"/>
    <property type="match status" value="1"/>
</dbReference>
<dbReference type="InterPro" id="IPR038770">
    <property type="entry name" value="Na+/solute_symporter_sf"/>
</dbReference>
<reference evidence="12" key="4">
    <citation type="submission" date="2020-10" db="EMBL/GenBank/DDBJ databases">
        <title>Dehalococcoides mccartyi of a TCE/Cr reducing biochatode.</title>
        <authorList>
            <person name="Matturro B."/>
        </authorList>
    </citation>
    <scope>NUCLEOTIDE SEQUENCE</scope>
    <source>
        <strain evidence="12">Bin2</strain>
    </source>
</reference>
<comment type="similarity">
    <text evidence="2">Belongs to the auxin efflux carrier (TC 2.A.69) family.</text>
</comment>
<evidence type="ECO:0000256" key="5">
    <source>
        <dbReference type="ARBA" id="ARBA00022692"/>
    </source>
</evidence>
<reference evidence="11" key="3">
    <citation type="submission" date="2014-09" db="EMBL/GenBank/DDBJ databases">
        <authorList>
            <person name="Bishop-Lilly K.A."/>
            <person name="Broomall S.M."/>
            <person name="Chain P.S."/>
            <person name="Chertkov O."/>
            <person name="Coyne S.R."/>
            <person name="Daligault H.E."/>
            <person name="Davenport K.W."/>
            <person name="Erkkila T."/>
            <person name="Frey K.G."/>
            <person name="Gibbons H.S."/>
            <person name="Gu W."/>
            <person name="Jaissle J."/>
            <person name="Johnson S.L."/>
            <person name="Koroleva G.I."/>
            <person name="Ladner J.T."/>
            <person name="Lo C.-C."/>
            <person name="Minogue T.D."/>
            <person name="Munk C."/>
            <person name="Palacios G.F."/>
            <person name="Redden C.L."/>
            <person name="Rosenzweig C.N."/>
            <person name="Scholz M.B."/>
            <person name="Teshima H."/>
            <person name="Xu Y."/>
        </authorList>
    </citation>
    <scope>NUCLEOTIDE SEQUENCE</scope>
    <source>
        <strain evidence="11">Mb9</strain>
    </source>
</reference>
<keyword evidence="4" id="KW-1003">Cell membrane</keyword>
<dbReference type="KEGG" id="mfi:DSM1535_0829"/>
<keyword evidence="5 8" id="KW-0812">Transmembrane</keyword>
<dbReference type="EMBL" id="CP006933">
    <property type="protein sequence ID" value="AIS31683.1"/>
    <property type="molecule type" value="Genomic_DNA"/>
</dbReference>
<gene>
    <name evidence="9" type="ORF">BRM9_0866</name>
    <name evidence="10" type="ORF">DSM1535_0829</name>
    <name evidence="12" type="ORF">ISP06_06155</name>
    <name evidence="11" type="ORF">MB9_1920</name>
</gene>
<dbReference type="EMBL" id="LN734822">
    <property type="protein sequence ID" value="CEL25547.1"/>
    <property type="molecule type" value="Genomic_DNA"/>
</dbReference>
<keyword evidence="6 8" id="KW-1133">Transmembrane helix</keyword>
<feature type="transmembrane region" description="Helical" evidence="8">
    <location>
        <begin position="37"/>
        <end position="56"/>
    </location>
</feature>
<feature type="transmembrane region" description="Helical" evidence="8">
    <location>
        <begin position="216"/>
        <end position="244"/>
    </location>
</feature>
<evidence type="ECO:0000313" key="11">
    <source>
        <dbReference type="EMBL" id="CEL25547.1"/>
    </source>
</evidence>
<keyword evidence="13" id="KW-1185">Reference proteome</keyword>
<accession>A0A090I7Q7</accession>
<dbReference type="PATRIC" id="fig|2162.10.peg.1996"/>
<dbReference type="AlphaFoldDB" id="A0A090I7Q7"/>
<feature type="transmembrane region" description="Helical" evidence="8">
    <location>
        <begin position="6"/>
        <end position="25"/>
    </location>
</feature>